<dbReference type="InterPro" id="IPR022496">
    <property type="entry name" value="T6A_TsaB"/>
</dbReference>
<dbReference type="PANTHER" id="PTHR11735">
    <property type="entry name" value="TRNA N6-ADENOSINE THREONYLCARBAMOYLTRANSFERASE"/>
    <property type="match status" value="1"/>
</dbReference>
<dbReference type="CDD" id="cd24032">
    <property type="entry name" value="ASKHA_NBD_TsaB"/>
    <property type="match status" value="1"/>
</dbReference>
<keyword evidence="6" id="KW-1185">Reference proteome</keyword>
<proteinExistence type="inferred from homology"/>
<organism evidence="5 6">
    <name type="scientific">Legionella clemsonensis</name>
    <dbReference type="NCBI Taxonomy" id="1867846"/>
    <lineage>
        <taxon>Bacteria</taxon>
        <taxon>Pseudomonadati</taxon>
        <taxon>Pseudomonadota</taxon>
        <taxon>Gammaproteobacteria</taxon>
        <taxon>Legionellales</taxon>
        <taxon>Legionellaceae</taxon>
        <taxon>Legionella</taxon>
    </lineage>
</organism>
<protein>
    <recommendedName>
        <fullName evidence="2">tRNA threonylcarbamoyladenosine biosynthesis protein TsaB</fullName>
    </recommendedName>
    <alternativeName>
        <fullName evidence="3">t(6)A37 threonylcarbamoyladenosine biosynthesis protein TsaB</fullName>
    </alternativeName>
</protein>
<dbReference type="GO" id="GO:0005829">
    <property type="term" value="C:cytosol"/>
    <property type="evidence" value="ECO:0007669"/>
    <property type="project" value="TreeGrafter"/>
</dbReference>
<dbReference type="Proteomes" id="UP000201728">
    <property type="component" value="Chromosome"/>
</dbReference>
<feature type="domain" description="Gcp-like" evidence="4">
    <location>
        <begin position="30"/>
        <end position="133"/>
    </location>
</feature>
<evidence type="ECO:0000256" key="3">
    <source>
        <dbReference type="ARBA" id="ARBA00032446"/>
    </source>
</evidence>
<comment type="similarity">
    <text evidence="1">Belongs to the KAE1 / TsaD family. TsaB subfamily.</text>
</comment>
<dbReference type="OrthoDB" id="9809995at2"/>
<name>A0A222P470_9GAMM</name>
<accession>A0A222P470</accession>
<reference evidence="6" key="1">
    <citation type="submission" date="2016-07" db="EMBL/GenBank/DDBJ databases">
        <authorList>
            <person name="Florea S."/>
            <person name="Webb J.S."/>
            <person name="Jaromczyk J."/>
            <person name="Schardl C.L."/>
        </authorList>
    </citation>
    <scope>NUCLEOTIDE SEQUENCE [LARGE SCALE GENOMIC DNA]</scope>
    <source>
        <strain evidence="6">CDC-D5610</strain>
    </source>
</reference>
<dbReference type="Pfam" id="PF00814">
    <property type="entry name" value="TsaD"/>
    <property type="match status" value="1"/>
</dbReference>
<dbReference type="InterPro" id="IPR043129">
    <property type="entry name" value="ATPase_NBD"/>
</dbReference>
<dbReference type="KEGG" id="lcd:clem_10415"/>
<gene>
    <name evidence="5" type="primary">tsaB</name>
    <name evidence="5" type="ORF">clem_10415</name>
</gene>
<dbReference type="RefSeq" id="WP_094091468.1">
    <property type="nucleotide sequence ID" value="NZ_CP016397.1"/>
</dbReference>
<sequence length="223" mass="24042">MNLLAIDTSTACASVALSINGNIKSLEQGAQRQHAQLLLPMIEQLLAEAELTLTQLDGIVYGRGPGSFTGLRIACSVAKGLAYAHDLPLYPVSSLAAIAEEVCCQHQMAPNTEVLALIDARMNQVYWACYTCTQRDAKEHVSELSALALASDAPLIIAGIGFKPYLGHLPALVQTRVIKQLEIYPQAKTMIRLTLNDTIRAITAAEAVPVYVRNQITQGDTRG</sequence>
<dbReference type="GO" id="GO:0002949">
    <property type="term" value="P:tRNA threonylcarbamoyladenosine modification"/>
    <property type="evidence" value="ECO:0007669"/>
    <property type="project" value="InterPro"/>
</dbReference>
<dbReference type="AlphaFoldDB" id="A0A222P470"/>
<evidence type="ECO:0000259" key="4">
    <source>
        <dbReference type="Pfam" id="PF00814"/>
    </source>
</evidence>
<dbReference type="SUPFAM" id="SSF53067">
    <property type="entry name" value="Actin-like ATPase domain"/>
    <property type="match status" value="2"/>
</dbReference>
<dbReference type="EMBL" id="CP016397">
    <property type="protein sequence ID" value="ASQ46629.1"/>
    <property type="molecule type" value="Genomic_DNA"/>
</dbReference>
<evidence type="ECO:0000313" key="5">
    <source>
        <dbReference type="EMBL" id="ASQ46629.1"/>
    </source>
</evidence>
<evidence type="ECO:0000256" key="1">
    <source>
        <dbReference type="ARBA" id="ARBA00010493"/>
    </source>
</evidence>
<dbReference type="Gene3D" id="3.30.420.40">
    <property type="match status" value="2"/>
</dbReference>
<evidence type="ECO:0000313" key="6">
    <source>
        <dbReference type="Proteomes" id="UP000201728"/>
    </source>
</evidence>
<evidence type="ECO:0000256" key="2">
    <source>
        <dbReference type="ARBA" id="ARBA00019012"/>
    </source>
</evidence>
<dbReference type="PANTHER" id="PTHR11735:SF11">
    <property type="entry name" value="TRNA THREONYLCARBAMOYLADENOSINE BIOSYNTHESIS PROTEIN TSAB"/>
    <property type="match status" value="1"/>
</dbReference>
<dbReference type="NCBIfam" id="TIGR03725">
    <property type="entry name" value="T6A_YeaZ"/>
    <property type="match status" value="1"/>
</dbReference>
<dbReference type="InterPro" id="IPR000905">
    <property type="entry name" value="Gcp-like_dom"/>
</dbReference>